<dbReference type="Gene3D" id="3.30.465.10">
    <property type="match status" value="2"/>
</dbReference>
<keyword evidence="1" id="KW-0560">Oxidoreductase</keyword>
<dbReference type="InterPro" id="IPR036318">
    <property type="entry name" value="FAD-bd_PCMH-like_sf"/>
</dbReference>
<proteinExistence type="predicted"/>
<feature type="domain" description="FAD-binding PCMH-type" evidence="2">
    <location>
        <begin position="1"/>
        <end position="221"/>
    </location>
</feature>
<dbReference type="InterPro" id="IPR016166">
    <property type="entry name" value="FAD-bd_PCMH"/>
</dbReference>
<organism evidence="4">
    <name type="scientific">Tolypothrix bouteillei VB521301</name>
    <dbReference type="NCBI Taxonomy" id="1479485"/>
    <lineage>
        <taxon>Bacteria</taxon>
        <taxon>Bacillati</taxon>
        <taxon>Cyanobacteriota</taxon>
        <taxon>Cyanophyceae</taxon>
        <taxon>Nostocales</taxon>
        <taxon>Tolypothrichaceae</taxon>
        <taxon>Tolypothrix</taxon>
    </lineage>
</organism>
<dbReference type="RefSeq" id="WP_038089422.1">
    <property type="nucleotide sequence ID" value="NZ_JHEG04000001.1"/>
</dbReference>
<dbReference type="SMART" id="SM01092">
    <property type="entry name" value="CO_deh_flav_C"/>
    <property type="match status" value="1"/>
</dbReference>
<dbReference type="InterPro" id="IPR036683">
    <property type="entry name" value="CO_DH_flav_C_dom_sf"/>
</dbReference>
<evidence type="ECO:0000256" key="1">
    <source>
        <dbReference type="ARBA" id="ARBA00023002"/>
    </source>
</evidence>
<dbReference type="PROSITE" id="PS51387">
    <property type="entry name" value="FAD_PCMH"/>
    <property type="match status" value="1"/>
</dbReference>
<dbReference type="InterPro" id="IPR016167">
    <property type="entry name" value="FAD-bd_PCMH_sub1"/>
</dbReference>
<dbReference type="PANTHER" id="PTHR42659">
    <property type="entry name" value="XANTHINE DEHYDROGENASE SUBUNIT C-RELATED"/>
    <property type="match status" value="1"/>
</dbReference>
<dbReference type="EMBL" id="JHEG02000048">
    <property type="protein sequence ID" value="KIE10123.1"/>
    <property type="molecule type" value="Genomic_DNA"/>
</dbReference>
<dbReference type="SUPFAM" id="SSF56176">
    <property type="entry name" value="FAD-binding/transporter-associated domain-like"/>
    <property type="match status" value="1"/>
</dbReference>
<evidence type="ECO:0000259" key="2">
    <source>
        <dbReference type="PROSITE" id="PS51387"/>
    </source>
</evidence>
<dbReference type="Gene3D" id="3.30.43.10">
    <property type="entry name" value="Uridine Diphospho-n-acetylenolpyruvylglucosamine Reductase, domain 2"/>
    <property type="match status" value="1"/>
</dbReference>
<dbReference type="GO" id="GO:0071949">
    <property type="term" value="F:FAD binding"/>
    <property type="evidence" value="ECO:0007669"/>
    <property type="project" value="InterPro"/>
</dbReference>
<dbReference type="InterPro" id="IPR002346">
    <property type="entry name" value="Mopterin_DH_FAD-bd"/>
</dbReference>
<gene>
    <name evidence="4" type="ORF">DA73_0215910</name>
    <name evidence="3" type="ORF">DA73_0400011610</name>
</gene>
<dbReference type="InterPro" id="IPR005107">
    <property type="entry name" value="CO_DH_flav_C"/>
</dbReference>
<dbReference type="STRING" id="1479485.DA73_0215910"/>
<evidence type="ECO:0000313" key="5">
    <source>
        <dbReference type="Proteomes" id="UP000029738"/>
    </source>
</evidence>
<protein>
    <submittedName>
        <fullName evidence="4">Molybdopterin dehydrogenase</fullName>
    </submittedName>
    <submittedName>
        <fullName evidence="3">Xanthine dehydrogenase family protein subunit M</fullName>
    </submittedName>
</protein>
<evidence type="ECO:0000313" key="3">
    <source>
        <dbReference type="EMBL" id="KAF3886045.1"/>
    </source>
</evidence>
<dbReference type="Proteomes" id="UP000029738">
    <property type="component" value="Unassembled WGS sequence"/>
</dbReference>
<dbReference type="Pfam" id="PF00941">
    <property type="entry name" value="FAD_binding_5"/>
    <property type="match status" value="1"/>
</dbReference>
<dbReference type="InterPro" id="IPR051312">
    <property type="entry name" value="Diverse_Substr_Oxidored"/>
</dbReference>
<sequence>MKNFIYQKAKSADAAINLIGQNANAKFLGGGTNLVDLMRENIERLDAVVDVTHLPAEIEETADGAIRIGAAVKNTALANHETIREKFPVLSQAILFGASGQIRNMATVGGNILQRTRCYYFYDNTARCNKREIGTGCDAIDGFNRIHAILGASDACIATHPSDMCVALAALDARVLVRGANGSREIAFNDFHRLPENTPHIETALQDGELITAIEIPRNDFAKNSLYQKVRDRASYAFALVSVAGALEIENHQIKNVRIALGGVAHKPWRAFAAEEVLLGLPATEENFWRGAEAELENARGFANNSFKIELAKRVIVGVLKELAEQGGTNR</sequence>
<dbReference type="Pfam" id="PF03450">
    <property type="entry name" value="CO_deh_flav_C"/>
    <property type="match status" value="1"/>
</dbReference>
<accession>A0A0C1R2U3</accession>
<dbReference type="SUPFAM" id="SSF55447">
    <property type="entry name" value="CO dehydrogenase flavoprotein C-terminal domain-like"/>
    <property type="match status" value="1"/>
</dbReference>
<dbReference type="PANTHER" id="PTHR42659:SF1">
    <property type="entry name" value="OXIDOREDUCTASE"/>
    <property type="match status" value="1"/>
</dbReference>
<dbReference type="GO" id="GO:0016491">
    <property type="term" value="F:oxidoreductase activity"/>
    <property type="evidence" value="ECO:0007669"/>
    <property type="project" value="UniProtKB-KW"/>
</dbReference>
<name>A0A0C1R2U3_9CYAN</name>
<dbReference type="AlphaFoldDB" id="A0A0C1R2U3"/>
<dbReference type="Gene3D" id="3.30.390.50">
    <property type="entry name" value="CO dehydrogenase flavoprotein, C-terminal domain"/>
    <property type="match status" value="1"/>
</dbReference>
<evidence type="ECO:0000313" key="4">
    <source>
        <dbReference type="EMBL" id="KIE10123.1"/>
    </source>
</evidence>
<reference evidence="4" key="1">
    <citation type="journal article" date="2015" name="Genome Announc.">
        <title>Draft Genome Sequence of Tolypothrix boutellei Strain VB521301.</title>
        <authorList>
            <person name="Chandrababunaidu M.M."/>
            <person name="Singh D."/>
            <person name="Sen D."/>
            <person name="Bhan S."/>
            <person name="Das S."/>
            <person name="Gupta A."/>
            <person name="Adhikary S.P."/>
            <person name="Tripathy S."/>
        </authorList>
    </citation>
    <scope>NUCLEOTIDE SEQUENCE</scope>
    <source>
        <strain evidence="4">VB521301</strain>
    </source>
</reference>
<reference evidence="3" key="2">
    <citation type="submission" date="2019-11" db="EMBL/GenBank/DDBJ databases">
        <title>Improved Assembly of Tolypothrix boutellei genome.</title>
        <authorList>
            <person name="Sarangi A.N."/>
            <person name="Mukherjee M."/>
            <person name="Ghosh S."/>
            <person name="Singh D."/>
            <person name="Das A."/>
            <person name="Kant S."/>
            <person name="Prusty A."/>
            <person name="Tripathy S."/>
        </authorList>
    </citation>
    <scope>NUCLEOTIDE SEQUENCE</scope>
    <source>
        <strain evidence="3">VB521301</strain>
    </source>
</reference>
<keyword evidence="5" id="KW-1185">Reference proteome</keyword>
<dbReference type="InterPro" id="IPR016169">
    <property type="entry name" value="FAD-bd_PCMH_sub2"/>
</dbReference>
<comment type="caution">
    <text evidence="4">The sequence shown here is derived from an EMBL/GenBank/DDBJ whole genome shotgun (WGS) entry which is preliminary data.</text>
</comment>
<dbReference type="OrthoDB" id="9789842at2"/>
<dbReference type="EMBL" id="JHEG04000001">
    <property type="protein sequence ID" value="KAF3886045.1"/>
    <property type="molecule type" value="Genomic_DNA"/>
</dbReference>